<feature type="binding site" evidence="12">
    <location>
        <begin position="14"/>
        <end position="21"/>
    </location>
    <ligand>
        <name>substrate</name>
    </ligand>
</feature>
<evidence type="ECO:0000256" key="8">
    <source>
        <dbReference type="ARBA" id="ARBA00023268"/>
    </source>
</evidence>
<dbReference type="PROSITE" id="PS00175">
    <property type="entry name" value="PG_MUTASE"/>
    <property type="match status" value="1"/>
</dbReference>
<protein>
    <recommendedName>
        <fullName evidence="9">6-phosphofructo-2-kinase/fructose-2,6-bisphosphatase 2</fullName>
        <ecNumber evidence="2">2.7.1.105</ecNumber>
        <ecNumber evidence="3">3.1.3.46</ecNumber>
    </recommendedName>
    <alternativeName>
        <fullName evidence="10">6PF-2-K/Fru-2,6-P2ase heart-type isozyme</fullName>
    </alternativeName>
</protein>
<dbReference type="CDD" id="cd07067">
    <property type="entry name" value="HP_PGM_like"/>
    <property type="match status" value="1"/>
</dbReference>
<evidence type="ECO:0000256" key="2">
    <source>
        <dbReference type="ARBA" id="ARBA00012130"/>
    </source>
</evidence>
<accession>D0EA88</accession>
<feature type="binding site" evidence="12">
    <location>
        <position position="64"/>
    </location>
    <ligand>
        <name>substrate</name>
    </ligand>
</feature>
<evidence type="ECO:0000256" key="4">
    <source>
        <dbReference type="ARBA" id="ARBA00022679"/>
    </source>
</evidence>
<name>D0EA88_RAT</name>
<evidence type="ECO:0000256" key="1">
    <source>
        <dbReference type="ARBA" id="ARBA00008408"/>
    </source>
</evidence>
<dbReference type="RGD" id="3309">
    <property type="gene designation" value="Pfkfb2"/>
</dbReference>
<dbReference type="PIRSF" id="PIRSF000709">
    <property type="entry name" value="6PFK_2-Ptase"/>
    <property type="match status" value="1"/>
</dbReference>
<gene>
    <name evidence="13 14" type="primary">Pfkfb2</name>
</gene>
<keyword evidence="7" id="KW-0007">Acetylation</keyword>
<dbReference type="PANTHER" id="PTHR10606">
    <property type="entry name" value="6-PHOSPHOFRUCTO-2-KINASE/FRUCTOSE-2,6-BISPHOSPHATASE"/>
    <property type="match status" value="1"/>
</dbReference>
<dbReference type="GO" id="GO:0005524">
    <property type="term" value="F:ATP binding"/>
    <property type="evidence" value="ECO:0007669"/>
    <property type="project" value="InterPro"/>
</dbReference>
<dbReference type="GO" id="GO:0003873">
    <property type="term" value="F:6-phosphofructo-2-kinase activity"/>
    <property type="evidence" value="ECO:0007669"/>
    <property type="project" value="UniProtKB-EC"/>
</dbReference>
<comment type="similarity">
    <text evidence="1">In the C-terminal section; belongs to the phosphoglycerate mutase family.</text>
</comment>
<dbReference type="Pfam" id="PF00300">
    <property type="entry name" value="His_Phos_1"/>
    <property type="match status" value="1"/>
</dbReference>
<evidence type="ECO:0000256" key="10">
    <source>
        <dbReference type="ARBA" id="ARBA00041796"/>
    </source>
</evidence>
<dbReference type="EMBL" id="GQ438758">
    <property type="protein sequence ID" value="ACX42382.1"/>
    <property type="molecule type" value="mRNA"/>
</dbReference>
<dbReference type="GO" id="GO:0004331">
    <property type="term" value="F:fructose-2,6-bisphosphate 2-phosphatase activity"/>
    <property type="evidence" value="ECO:0007669"/>
    <property type="project" value="UniProtKB-EC"/>
</dbReference>
<dbReference type="EC" id="3.1.3.46" evidence="3"/>
<keyword evidence="8" id="KW-0511">Multifunctional enzyme</keyword>
<dbReference type="GO" id="GO:0006003">
    <property type="term" value="P:fructose 2,6-bisphosphate metabolic process"/>
    <property type="evidence" value="ECO:0007669"/>
    <property type="project" value="InterPro"/>
</dbReference>
<dbReference type="EC" id="2.7.1.105" evidence="2"/>
<proteinExistence type="evidence at transcript level"/>
<dbReference type="InterPro" id="IPR001345">
    <property type="entry name" value="PG/BPGM_mutase_AS"/>
</dbReference>
<dbReference type="AlphaFoldDB" id="D0EA88"/>
<keyword evidence="6 13" id="KW-0378">Hydrolase</keyword>
<dbReference type="InterPro" id="IPR003094">
    <property type="entry name" value="6Pfruct_kin"/>
</dbReference>
<evidence type="ECO:0000256" key="11">
    <source>
        <dbReference type="ARBA" id="ARBA00046386"/>
    </source>
</evidence>
<reference evidence="13" key="3">
    <citation type="submission" date="2009-07" db="EMBL/GenBank/DDBJ databases">
        <authorList>
            <person name="Minchenko D.O."/>
            <person name="Minchenko O.H."/>
            <person name="Ratushna O.O."/>
            <person name="Tsuchihara K."/>
            <person name="Esumi H."/>
            <person name="Bozhko I.V."/>
            <person name="Kubaychuk K."/>
            <person name="Harmash Y."/>
        </authorList>
    </citation>
    <scope>NUCLEOTIDE SEQUENCE</scope>
    <source>
        <strain evidence="13">W</strain>
        <tissue evidence="13">Kidney</tissue>
    </source>
</reference>
<evidence type="ECO:0000256" key="5">
    <source>
        <dbReference type="ARBA" id="ARBA00022777"/>
    </source>
</evidence>
<evidence type="ECO:0000256" key="7">
    <source>
        <dbReference type="ARBA" id="ARBA00022990"/>
    </source>
</evidence>
<dbReference type="Gene3D" id="3.40.50.1240">
    <property type="entry name" value="Phosphoglycerate mutase-like"/>
    <property type="match status" value="1"/>
</dbReference>
<evidence type="ECO:0000256" key="12">
    <source>
        <dbReference type="PIRSR" id="PIRSR613078-2"/>
    </source>
</evidence>
<keyword evidence="5 13" id="KW-0418">Kinase</keyword>
<reference evidence="13" key="2">
    <citation type="journal article" date="2008" name="Ukr. Biokhim. Zh.">
        <title>Expression of mouse 6-phosphofructo-2-kinase/fructose-2,6-bisphosphatase-3 mRNA alternative splice variants in hypoxia.</title>
        <authorList>
            <person name="Mykhalchenko V.G."/>
            <person name="Minchenko D.O."/>
            <person name="Tsuchihara K."/>
            <person name="Moenner M."/>
            <person name="Komisarenko S.V."/>
            <person name="Bikfalvi A."/>
            <person name="Esumi H."/>
            <person name="Minchenko O.H."/>
        </authorList>
    </citation>
    <scope>NUCLEOTIDE SEQUENCE</scope>
    <source>
        <strain evidence="13">W</strain>
        <tissue evidence="13">Kidney</tissue>
    </source>
</reference>
<sequence>MNIHVHPRTIYLCRHGESEFNLLGKIGGDSGLSLRGKQFAQALKKFLEEQEIQDLKVWTSQLKRTIQTAESLGVTYEQWKILNEIDAGVCEEMTYSEIEQRYPEEFALRDQEKYLYRYPGGESYQDLVQRLEPVIMELERQGNVLVISHQAVMRCLLAYFLDKGADELPYLRCPLHIIFKLTPVAYGNYEHESVRGGTTDCRDAAVV</sequence>
<reference evidence="13" key="1">
    <citation type="journal article" date="2003" name="FEBS Lett.">
        <title>Hypoxic regulation of the 6-phosphofructo-2-kinase/fructose-2,6-bisphosphatase gene family (PFKFB-1-4) expression in vivo.</title>
        <authorList>
            <person name="Minchenko O.H."/>
            <person name="Opentanova I.L."/>
            <person name="Caro J."/>
        </authorList>
    </citation>
    <scope>NUCLEOTIDE SEQUENCE</scope>
    <source>
        <strain evidence="13">W</strain>
        <tissue evidence="13">Kidney</tissue>
    </source>
</reference>
<evidence type="ECO:0000256" key="3">
    <source>
        <dbReference type="ARBA" id="ARBA00013067"/>
    </source>
</evidence>
<dbReference type="SUPFAM" id="SSF53254">
    <property type="entry name" value="Phosphoglycerate mutase-like"/>
    <property type="match status" value="1"/>
</dbReference>
<dbReference type="InterPro" id="IPR013078">
    <property type="entry name" value="His_Pase_superF_clade-1"/>
</dbReference>
<dbReference type="PANTHER" id="PTHR10606:SF48">
    <property type="entry name" value="6-PHOSPHOFRUCTO-2-KINASE_FRUCTOSE-2,6-BISPHOSPHATASE 2"/>
    <property type="match status" value="1"/>
</dbReference>
<dbReference type="SMART" id="SM00855">
    <property type="entry name" value="PGAM"/>
    <property type="match status" value="1"/>
</dbReference>
<dbReference type="InterPro" id="IPR029033">
    <property type="entry name" value="His_PPase_superfam"/>
</dbReference>
<keyword evidence="4 13" id="KW-0808">Transferase</keyword>
<organism evidence="13">
    <name type="scientific">Rattus norvegicus</name>
    <name type="common">Rat</name>
    <dbReference type="NCBI Taxonomy" id="10116"/>
    <lineage>
        <taxon>Eukaryota</taxon>
        <taxon>Metazoa</taxon>
        <taxon>Chordata</taxon>
        <taxon>Craniata</taxon>
        <taxon>Vertebrata</taxon>
        <taxon>Euteleostomi</taxon>
        <taxon>Mammalia</taxon>
        <taxon>Eutheria</taxon>
        <taxon>Euarchontoglires</taxon>
        <taxon>Glires</taxon>
        <taxon>Rodentia</taxon>
        <taxon>Myomorpha</taxon>
        <taxon>Muroidea</taxon>
        <taxon>Muridae</taxon>
        <taxon>Murinae</taxon>
        <taxon>Rattus</taxon>
    </lineage>
</organism>
<dbReference type="FunFam" id="3.40.50.1240:FF:000001">
    <property type="entry name" value="6-phosphofructo-2-kinase/fructose-2, 6-bisphosphatase 3 isoform 2"/>
    <property type="match status" value="1"/>
</dbReference>
<evidence type="ECO:0000256" key="6">
    <source>
        <dbReference type="ARBA" id="ARBA00022801"/>
    </source>
</evidence>
<evidence type="ECO:0000256" key="9">
    <source>
        <dbReference type="ARBA" id="ARBA00040487"/>
    </source>
</evidence>
<evidence type="ECO:0000313" key="14">
    <source>
        <dbReference type="RGD" id="3309"/>
    </source>
</evidence>
<comment type="subunit">
    <text evidence="11">Homodimer. Forms a heterodimer with PFKFB3.</text>
</comment>
<dbReference type="PRINTS" id="PR00991">
    <property type="entry name" value="6PFRUCTKNASE"/>
</dbReference>
<evidence type="ECO:0000313" key="13">
    <source>
        <dbReference type="EMBL" id="ACX42382.1"/>
    </source>
</evidence>